<protein>
    <submittedName>
        <fullName evidence="3">Copper amine oxidase N-terminal domain-containing protein</fullName>
    </submittedName>
</protein>
<dbReference type="InterPro" id="IPR012854">
    <property type="entry name" value="Cu_amine_oxidase-like_N"/>
</dbReference>
<dbReference type="SUPFAM" id="SSF55383">
    <property type="entry name" value="Copper amine oxidase, domain N"/>
    <property type="match status" value="1"/>
</dbReference>
<dbReference type="EMBL" id="JAJEQM010000003">
    <property type="protein sequence ID" value="MCC2209953.1"/>
    <property type="molecule type" value="Genomic_DNA"/>
</dbReference>
<evidence type="ECO:0000259" key="2">
    <source>
        <dbReference type="Pfam" id="PF07833"/>
    </source>
</evidence>
<feature type="domain" description="Copper amine oxidase-like N-terminal" evidence="2">
    <location>
        <begin position="360"/>
        <end position="466"/>
    </location>
</feature>
<evidence type="ECO:0000256" key="1">
    <source>
        <dbReference type="SAM" id="SignalP"/>
    </source>
</evidence>
<comment type="caution">
    <text evidence="3">The sequence shown here is derived from an EMBL/GenBank/DDBJ whole genome shotgun (WGS) entry which is preliminary data.</text>
</comment>
<dbReference type="Pfam" id="PF07833">
    <property type="entry name" value="Cu_amine_oxidN1"/>
    <property type="match status" value="1"/>
</dbReference>
<dbReference type="AlphaFoldDB" id="A0AAE3DXR0"/>
<dbReference type="Proteomes" id="UP001198242">
    <property type="component" value="Unassembled WGS sequence"/>
</dbReference>
<gene>
    <name evidence="3" type="ORF">LKE05_03965</name>
</gene>
<reference evidence="3 4" key="1">
    <citation type="submission" date="2021-10" db="EMBL/GenBank/DDBJ databases">
        <title>Anaerobic single-cell dispensing facilitates the cultivation of human gut bacteria.</title>
        <authorList>
            <person name="Afrizal A."/>
        </authorList>
    </citation>
    <scope>NUCLEOTIDE SEQUENCE [LARGE SCALE GENOMIC DNA]</scope>
    <source>
        <strain evidence="3 4">CLA-AA-H232</strain>
    </source>
</reference>
<evidence type="ECO:0000313" key="3">
    <source>
        <dbReference type="EMBL" id="MCC2209953.1"/>
    </source>
</evidence>
<feature type="signal peptide" evidence="1">
    <location>
        <begin position="1"/>
        <end position="23"/>
    </location>
</feature>
<keyword evidence="4" id="KW-1185">Reference proteome</keyword>
<dbReference type="RefSeq" id="WP_308455990.1">
    <property type="nucleotide sequence ID" value="NZ_JAJEQM010000003.1"/>
</dbReference>
<evidence type="ECO:0000313" key="4">
    <source>
        <dbReference type="Proteomes" id="UP001198242"/>
    </source>
</evidence>
<dbReference type="Gene3D" id="3.30.457.10">
    <property type="entry name" value="Copper amine oxidase-like, N-terminal domain"/>
    <property type="match status" value="1"/>
</dbReference>
<sequence>MKKLFAFIIALMCCGNLVIDASAINLNIIDKENISQDYYDYNGLKLTYHSSIINNFWYTGKEYIYRDVYDGYSRYRRSDDMINWDDISETSGITEINKLSNYTYSINYWGDKYIVFNRLHELSGESISEVQYNTTINYPLLILDKDFELISKQEFEAPITGVSYVDGKYYAETKDYSQYKNSYNFEPIKKVYVSEDGILWNEDKTLSEVPIGNGMNKTLILDGEMPDGDTRYTKKIVGIAEQGNINNTTDIVFERENLKSYKVVDDLYVCWDTFDVEEKVFQISLDGVYWLDVDFPSLLTTHEIHPESTSDSVIEAIYDCIGVKDKILFQTQYRLFEYDLEDLRTAWRNACDKSQIYVKFDGIYLGFETPPIIENGSTLVPMRFLFEQMGADVEWNGETQTATATLDNTEITFSINNINAEVNNILTTMDVPARLVNGKTIVPLRFLSENMGYTVEWDADSRTAIIQE</sequence>
<proteinExistence type="predicted"/>
<keyword evidence="1" id="KW-0732">Signal</keyword>
<name>A0AAE3DXR0_9FIRM</name>
<organism evidence="3 4">
    <name type="scientific">Hominilimicola fabiformis</name>
    <dbReference type="NCBI Taxonomy" id="2885356"/>
    <lineage>
        <taxon>Bacteria</taxon>
        <taxon>Bacillati</taxon>
        <taxon>Bacillota</taxon>
        <taxon>Clostridia</taxon>
        <taxon>Eubacteriales</taxon>
        <taxon>Oscillospiraceae</taxon>
        <taxon>Hominilimicola</taxon>
    </lineage>
</organism>
<accession>A0AAE3DXR0</accession>
<feature type="chain" id="PRO_5042257685" evidence="1">
    <location>
        <begin position="24"/>
        <end position="468"/>
    </location>
</feature>
<dbReference type="InterPro" id="IPR036582">
    <property type="entry name" value="Mao_N_sf"/>
</dbReference>